<proteinExistence type="predicted"/>
<reference evidence="1 2" key="1">
    <citation type="journal article" date="2009" name="Nat. Genet.">
        <title>The genome of the cucumber, Cucumis sativus L.</title>
        <authorList>
            <person name="Huang S."/>
            <person name="Li R."/>
            <person name="Zhang Z."/>
            <person name="Li L."/>
            <person name="Gu X."/>
            <person name="Fan W."/>
            <person name="Lucas W.J."/>
            <person name="Wang X."/>
            <person name="Xie B."/>
            <person name="Ni P."/>
            <person name="Ren Y."/>
            <person name="Zhu H."/>
            <person name="Li J."/>
            <person name="Lin K."/>
            <person name="Jin W."/>
            <person name="Fei Z."/>
            <person name="Li G."/>
            <person name="Staub J."/>
            <person name="Kilian A."/>
            <person name="van der Vossen E.A."/>
            <person name="Wu Y."/>
            <person name="Guo J."/>
            <person name="He J."/>
            <person name="Jia Z."/>
            <person name="Ren Y."/>
            <person name="Tian G."/>
            <person name="Lu Y."/>
            <person name="Ruan J."/>
            <person name="Qian W."/>
            <person name="Wang M."/>
            <person name="Huang Q."/>
            <person name="Li B."/>
            <person name="Xuan Z."/>
            <person name="Cao J."/>
            <person name="Asan"/>
            <person name="Wu Z."/>
            <person name="Zhang J."/>
            <person name="Cai Q."/>
            <person name="Bai Y."/>
            <person name="Zhao B."/>
            <person name="Han Y."/>
            <person name="Li Y."/>
            <person name="Li X."/>
            <person name="Wang S."/>
            <person name="Shi Q."/>
            <person name="Liu S."/>
            <person name="Cho W.K."/>
            <person name="Kim J.Y."/>
            <person name="Xu Y."/>
            <person name="Heller-Uszynska K."/>
            <person name="Miao H."/>
            <person name="Cheng Z."/>
            <person name="Zhang S."/>
            <person name="Wu J."/>
            <person name="Yang Y."/>
            <person name="Kang H."/>
            <person name="Li M."/>
            <person name="Liang H."/>
            <person name="Ren X."/>
            <person name="Shi Z."/>
            <person name="Wen M."/>
            <person name="Jian M."/>
            <person name="Yang H."/>
            <person name="Zhang G."/>
            <person name="Yang Z."/>
            <person name="Chen R."/>
            <person name="Liu S."/>
            <person name="Li J."/>
            <person name="Ma L."/>
            <person name="Liu H."/>
            <person name="Zhou Y."/>
            <person name="Zhao J."/>
            <person name="Fang X."/>
            <person name="Li G."/>
            <person name="Fang L."/>
            <person name="Li Y."/>
            <person name="Liu D."/>
            <person name="Zheng H."/>
            <person name="Zhang Y."/>
            <person name="Qin N."/>
            <person name="Li Z."/>
            <person name="Yang G."/>
            <person name="Yang S."/>
            <person name="Bolund L."/>
            <person name="Kristiansen K."/>
            <person name="Zheng H."/>
            <person name="Li S."/>
            <person name="Zhang X."/>
            <person name="Yang H."/>
            <person name="Wang J."/>
            <person name="Sun R."/>
            <person name="Zhang B."/>
            <person name="Jiang S."/>
            <person name="Wang J."/>
            <person name="Du Y."/>
            <person name="Li S."/>
        </authorList>
    </citation>
    <scope>NUCLEOTIDE SEQUENCE [LARGE SCALE GENOMIC DNA]</scope>
    <source>
        <strain evidence="2">cv. 9930</strain>
    </source>
</reference>
<dbReference type="AlphaFoldDB" id="A0A0A0L6D0"/>
<dbReference type="EMBL" id="CM002924">
    <property type="protein sequence ID" value="KGN56152.1"/>
    <property type="molecule type" value="Genomic_DNA"/>
</dbReference>
<keyword evidence="2" id="KW-1185">Reference proteome</keyword>
<accession>A0A0A0L6D0</accession>
<gene>
    <name evidence="1" type="ORF">Csa_3G079070</name>
</gene>
<dbReference type="Proteomes" id="UP000029981">
    <property type="component" value="Chromosome 3"/>
</dbReference>
<name>A0A0A0L6D0_CUCSA</name>
<sequence length="102" mass="11521">MHNDIRDSFHDVTSAKLFSRHRNLRQEKSSLFPDTITSSAQRASGEGHYQRVFLLSSGIDLLIGIFDNHSYVGHYVGRLFADTICNLTRCHLASKNSQLVVT</sequence>
<organism evidence="1 2">
    <name type="scientific">Cucumis sativus</name>
    <name type="common">Cucumber</name>
    <dbReference type="NCBI Taxonomy" id="3659"/>
    <lineage>
        <taxon>Eukaryota</taxon>
        <taxon>Viridiplantae</taxon>
        <taxon>Streptophyta</taxon>
        <taxon>Embryophyta</taxon>
        <taxon>Tracheophyta</taxon>
        <taxon>Spermatophyta</taxon>
        <taxon>Magnoliopsida</taxon>
        <taxon>eudicotyledons</taxon>
        <taxon>Gunneridae</taxon>
        <taxon>Pentapetalae</taxon>
        <taxon>rosids</taxon>
        <taxon>fabids</taxon>
        <taxon>Cucurbitales</taxon>
        <taxon>Cucurbitaceae</taxon>
        <taxon>Benincaseae</taxon>
        <taxon>Cucumis</taxon>
    </lineage>
</organism>
<dbReference type="Gramene" id="KGN56152">
    <property type="protein sequence ID" value="KGN56152"/>
    <property type="gene ID" value="Csa_3G079070"/>
</dbReference>
<evidence type="ECO:0000313" key="2">
    <source>
        <dbReference type="Proteomes" id="UP000029981"/>
    </source>
</evidence>
<reference evidence="1 2" key="4">
    <citation type="journal article" date="2011" name="BMC Genomics">
        <title>RNA-Seq improves annotation of protein-coding genes in the cucumber genome.</title>
        <authorList>
            <person name="Li Z."/>
            <person name="Zhang Z."/>
            <person name="Yan P."/>
            <person name="Huang S."/>
            <person name="Fei Z."/>
            <person name="Lin K."/>
        </authorList>
    </citation>
    <scope>NUCLEOTIDE SEQUENCE [LARGE SCALE GENOMIC DNA]</scope>
    <source>
        <strain evidence="2">cv. 9930</strain>
    </source>
</reference>
<reference evidence="1 2" key="3">
    <citation type="journal article" date="2010" name="BMC Genomics">
        <title>Transcriptome sequencing and comparative analysis of cucumber flowers with different sex types.</title>
        <authorList>
            <person name="Guo S."/>
            <person name="Zheng Y."/>
            <person name="Joung J.G."/>
            <person name="Liu S."/>
            <person name="Zhang Z."/>
            <person name="Crasta O.R."/>
            <person name="Sobral B.W."/>
            <person name="Xu Y."/>
            <person name="Huang S."/>
            <person name="Fei Z."/>
        </authorList>
    </citation>
    <scope>NUCLEOTIDE SEQUENCE [LARGE SCALE GENOMIC DNA]</scope>
    <source>
        <strain evidence="2">cv. 9930</strain>
    </source>
</reference>
<evidence type="ECO:0000313" key="1">
    <source>
        <dbReference type="EMBL" id="KGN56152.1"/>
    </source>
</evidence>
<reference evidence="1 2" key="2">
    <citation type="journal article" date="2009" name="PLoS ONE">
        <title>An integrated genetic and cytogenetic map of the cucumber genome.</title>
        <authorList>
            <person name="Ren Y."/>
            <person name="Zhang Z."/>
            <person name="Liu J."/>
            <person name="Staub J.E."/>
            <person name="Han Y."/>
            <person name="Cheng Z."/>
            <person name="Li X."/>
            <person name="Lu J."/>
            <person name="Miao H."/>
            <person name="Kang H."/>
            <person name="Xie B."/>
            <person name="Gu X."/>
            <person name="Wang X."/>
            <person name="Du Y."/>
            <person name="Jin W."/>
            <person name="Huang S."/>
        </authorList>
    </citation>
    <scope>NUCLEOTIDE SEQUENCE [LARGE SCALE GENOMIC DNA]</scope>
    <source>
        <strain evidence="2">cv. 9930</strain>
    </source>
</reference>
<protein>
    <submittedName>
        <fullName evidence="1">Uncharacterized protein</fullName>
    </submittedName>
</protein>